<evidence type="ECO:0000256" key="1">
    <source>
        <dbReference type="ARBA" id="ARBA00022630"/>
    </source>
</evidence>
<keyword evidence="1 5" id="KW-0285">Flavoprotein</keyword>
<comment type="similarity">
    <text evidence="5">Belongs to the nitroreductase family. HadB/RutE subfamily.</text>
</comment>
<dbReference type="SUPFAM" id="SSF55469">
    <property type="entry name" value="FMN-dependent nitroreductase-like"/>
    <property type="match status" value="1"/>
</dbReference>
<comment type="caution">
    <text evidence="7">The sequence shown here is derived from an EMBL/GenBank/DDBJ whole genome shotgun (WGS) entry which is preliminary data.</text>
</comment>
<dbReference type="InterPro" id="IPR050461">
    <property type="entry name" value="Nitroreductase_HadB/RutE"/>
</dbReference>
<dbReference type="EC" id="1.-.-.-" evidence="5"/>
<proteinExistence type="inferred from homology"/>
<comment type="cofactor">
    <cofactor evidence="5">
        <name>FMN</name>
        <dbReference type="ChEBI" id="CHEBI:58210"/>
    </cofactor>
</comment>
<keyword evidence="4 5" id="KW-0560">Oxidoreductase</keyword>
<protein>
    <recommendedName>
        <fullName evidence="5">Putative NADH dehydrogenase/NAD(P)H nitroreductase ABI908_06295</fullName>
        <ecNumber evidence="5">1.-.-.-</ecNumber>
    </recommendedName>
</protein>
<gene>
    <name evidence="7" type="ORF">ABI908_06295</name>
</gene>
<dbReference type="CDD" id="cd02148">
    <property type="entry name" value="RutE-like"/>
    <property type="match status" value="1"/>
</dbReference>
<sequence length="184" mass="20272">MFLNARTHSHWQPRPVGDELLRQLHDLLKQAPTSANCSPARFVFVKSAEAKAKLKPCLAEGNVDKTMAAPVCVIVAHDPRFYEHLPQLFPHADAKSWFEGNQPLIDTTALRNGTLQGAYLILAARSLGLDCGPMSGFDNAAVDAAFFPDGRFKSNFLINLGYGAADKLFPRSPRFSFEQACQIL</sequence>
<dbReference type="Proteomes" id="UP001462502">
    <property type="component" value="Unassembled WGS sequence"/>
</dbReference>
<evidence type="ECO:0000256" key="5">
    <source>
        <dbReference type="HAMAP-Rule" id="MF_01204"/>
    </source>
</evidence>
<evidence type="ECO:0000256" key="2">
    <source>
        <dbReference type="ARBA" id="ARBA00022643"/>
    </source>
</evidence>
<dbReference type="HAMAP" id="MF_01204">
    <property type="entry name" value="Oxidoreductase_RutE_HadB"/>
    <property type="match status" value="1"/>
</dbReference>
<keyword evidence="2 5" id="KW-0288">FMN</keyword>
<dbReference type="Gene3D" id="3.40.109.10">
    <property type="entry name" value="NADH Oxidase"/>
    <property type="match status" value="1"/>
</dbReference>
<name>A0ABV0ISR8_9NEIS</name>
<dbReference type="Pfam" id="PF00881">
    <property type="entry name" value="Nitroreductase"/>
    <property type="match status" value="1"/>
</dbReference>
<keyword evidence="5" id="KW-0520">NAD</keyword>
<evidence type="ECO:0000313" key="7">
    <source>
        <dbReference type="EMBL" id="MEO9383727.1"/>
    </source>
</evidence>
<organism evidence="7 8">
    <name type="scientific">Chromobacterium phragmitis</name>
    <dbReference type="NCBI Taxonomy" id="2202141"/>
    <lineage>
        <taxon>Bacteria</taxon>
        <taxon>Pseudomonadati</taxon>
        <taxon>Pseudomonadota</taxon>
        <taxon>Betaproteobacteria</taxon>
        <taxon>Neisseriales</taxon>
        <taxon>Chromobacteriaceae</taxon>
        <taxon>Chromobacterium</taxon>
    </lineage>
</organism>
<dbReference type="PANTHER" id="PTHR43543">
    <property type="entry name" value="MALONIC SEMIALDEHYDE REDUCTASE RUTE-RELATED"/>
    <property type="match status" value="1"/>
</dbReference>
<dbReference type="GO" id="GO:0035527">
    <property type="term" value="F:3-hydroxypropionate dehydrogenase (NADP+) activity"/>
    <property type="evidence" value="ECO:0007669"/>
    <property type="project" value="UniProtKB-EC"/>
</dbReference>
<feature type="domain" description="Nitroreductase" evidence="6">
    <location>
        <begin position="6"/>
        <end position="149"/>
    </location>
</feature>
<keyword evidence="3 5" id="KW-0521">NADP</keyword>
<evidence type="ECO:0000259" key="6">
    <source>
        <dbReference type="Pfam" id="PF00881"/>
    </source>
</evidence>
<dbReference type="InterPro" id="IPR029479">
    <property type="entry name" value="Nitroreductase"/>
</dbReference>
<keyword evidence="8" id="KW-1185">Reference proteome</keyword>
<reference evidence="7 8" key="1">
    <citation type="submission" date="2024-05" db="EMBL/GenBank/DDBJ databases">
        <authorList>
            <person name="De Oliveira J.P."/>
            <person name="Noriler S.A."/>
            <person name="De Oliveira A.G."/>
            <person name="Sipoli D.S."/>
        </authorList>
    </citation>
    <scope>NUCLEOTIDE SEQUENCE [LARGE SCALE GENOMIC DNA]</scope>
    <source>
        <strain evidence="7 8">LABIM192</strain>
    </source>
</reference>
<dbReference type="EMBL" id="JBDXMI010000001">
    <property type="protein sequence ID" value="MEO9383727.1"/>
    <property type="molecule type" value="Genomic_DNA"/>
</dbReference>
<accession>A0ABV0ISR8</accession>
<evidence type="ECO:0000256" key="3">
    <source>
        <dbReference type="ARBA" id="ARBA00022857"/>
    </source>
</evidence>
<evidence type="ECO:0000256" key="4">
    <source>
        <dbReference type="ARBA" id="ARBA00023002"/>
    </source>
</evidence>
<dbReference type="NCBIfam" id="NF003768">
    <property type="entry name" value="PRK05365.1"/>
    <property type="match status" value="1"/>
</dbReference>
<dbReference type="InterPro" id="IPR000415">
    <property type="entry name" value="Nitroreductase-like"/>
</dbReference>
<dbReference type="InterPro" id="IPR023936">
    <property type="entry name" value="RutE-like"/>
</dbReference>
<evidence type="ECO:0000313" key="8">
    <source>
        <dbReference type="Proteomes" id="UP001462502"/>
    </source>
</evidence>
<dbReference type="PANTHER" id="PTHR43543:SF1">
    <property type="entry name" value="MALONIC SEMIALDEHYDE REDUCTASE RUTE-RELATED"/>
    <property type="match status" value="1"/>
</dbReference>